<evidence type="ECO:0000313" key="1">
    <source>
        <dbReference type="EMBL" id="EUN25290.1"/>
    </source>
</evidence>
<dbReference type="Proteomes" id="UP000054337">
    <property type="component" value="Unassembled WGS sequence"/>
</dbReference>
<dbReference type="GeneID" id="26248616"/>
<evidence type="ECO:0000313" key="2">
    <source>
        <dbReference type="Proteomes" id="UP000054337"/>
    </source>
</evidence>
<dbReference type="HOGENOM" id="CLU_567383_0_0_1"/>
<dbReference type="OrthoDB" id="5384519at2759"/>
<protein>
    <submittedName>
        <fullName evidence="1">Uncharacterized protein</fullName>
    </submittedName>
</protein>
<reference evidence="1 2" key="1">
    <citation type="journal article" date="2013" name="PLoS Genet.">
        <title>Comparative genome structure, secondary metabolite, and effector coding capacity across Cochliobolus pathogens.</title>
        <authorList>
            <person name="Condon B.J."/>
            <person name="Leng Y."/>
            <person name="Wu D."/>
            <person name="Bushley K.E."/>
            <person name="Ohm R.A."/>
            <person name="Otillar R."/>
            <person name="Martin J."/>
            <person name="Schackwitz W."/>
            <person name="Grimwood J."/>
            <person name="MohdZainudin N."/>
            <person name="Xue C."/>
            <person name="Wang R."/>
            <person name="Manning V.A."/>
            <person name="Dhillon B."/>
            <person name="Tu Z.J."/>
            <person name="Steffenson B.J."/>
            <person name="Salamov A."/>
            <person name="Sun H."/>
            <person name="Lowry S."/>
            <person name="LaButti K."/>
            <person name="Han J."/>
            <person name="Copeland A."/>
            <person name="Lindquist E."/>
            <person name="Barry K."/>
            <person name="Schmutz J."/>
            <person name="Baker S.E."/>
            <person name="Ciuffetti L.M."/>
            <person name="Grigoriev I.V."/>
            <person name="Zhong S."/>
            <person name="Turgeon B.G."/>
        </authorList>
    </citation>
    <scope>NUCLEOTIDE SEQUENCE [LARGE SCALE GENOMIC DNA]</scope>
    <source>
        <strain evidence="1 2">FI3</strain>
    </source>
</reference>
<dbReference type="AlphaFoldDB" id="W7EHP5"/>
<keyword evidence="2" id="KW-1185">Reference proteome</keyword>
<organism evidence="1 2">
    <name type="scientific">Bipolaris victoriae (strain FI3)</name>
    <name type="common">Victoria blight of oats agent</name>
    <name type="synonym">Cochliobolus victoriae</name>
    <dbReference type="NCBI Taxonomy" id="930091"/>
    <lineage>
        <taxon>Eukaryota</taxon>
        <taxon>Fungi</taxon>
        <taxon>Dikarya</taxon>
        <taxon>Ascomycota</taxon>
        <taxon>Pezizomycotina</taxon>
        <taxon>Dothideomycetes</taxon>
        <taxon>Pleosporomycetidae</taxon>
        <taxon>Pleosporales</taxon>
        <taxon>Pleosporineae</taxon>
        <taxon>Pleosporaceae</taxon>
        <taxon>Bipolaris</taxon>
    </lineage>
</organism>
<dbReference type="RefSeq" id="XP_014554865.1">
    <property type="nucleotide sequence ID" value="XM_014699379.1"/>
</dbReference>
<accession>W7EHP5</accession>
<proteinExistence type="predicted"/>
<dbReference type="EMBL" id="KI968754">
    <property type="protein sequence ID" value="EUN25290.1"/>
    <property type="molecule type" value="Genomic_DNA"/>
</dbReference>
<name>W7EHP5_BIPV3</name>
<gene>
    <name evidence="1" type="ORF">COCVIDRAFT_103833</name>
</gene>
<sequence length="553" mass="61188">MAFRTKKEEIDLRSPLDANAQTLVSPVENQDQQLSERNDDGVHSQAIAEIGCNCLPATEVVDKPTVRHVLAETAEKLPSRWEEIQDQLPDSYKWDIEFITNHLGGAAENGCWSCTPLLDGEPKQIPLTIAHAPVVIPVEHRWPPVGGVKPPPDPRTSSLINPWAELPMDVVRDLFLTFKGALGFYALISGLLQVIVPDTFETEWASSHLPHSFGGLKVCYIMNTMEPTMLQSNVTVAHQTSATSQTPNVPFAHPSRQTRSAQSLQINDLIEARVSSISRAKFEGRIGLKVAKSGELNQPYLVMSTHVITEAILSKTFIGLTRNRIKRLQDDWNEHAEIWAGGLKIGTIEKSFDQAAEHYPSGFNHDITLIKPNKGREALIANIQTPIDDLGWLSQDAWSSLRQHSAAIKILGPTGPDKQAKCIKCHTNSEATVVGEGVFLNQTAAAGSKALESHDESFWRKFVSRAVLYRVSPDFDTPNGYSGVALWADGKREDGSQGPGIVGFQSFVQRSGHTQNFNLPEGAHLEERLRKGFVAFYGAFQVPDELRQEYRIL</sequence>